<dbReference type="AlphaFoldDB" id="A0A1H5UGI0"/>
<keyword evidence="2" id="KW-0560">Oxidoreductase</keyword>
<name>A0A1H5UGI0_9RHOB</name>
<feature type="domain" description="NADH:flavin oxidoreductase/NADH oxidase N-terminal" evidence="3">
    <location>
        <begin position="7"/>
        <end position="331"/>
    </location>
</feature>
<reference evidence="5" key="1">
    <citation type="submission" date="2016-10" db="EMBL/GenBank/DDBJ databases">
        <authorList>
            <person name="Varghese N."/>
            <person name="Submissions S."/>
        </authorList>
    </citation>
    <scope>NUCLEOTIDE SEQUENCE [LARGE SCALE GENOMIC DNA]</scope>
    <source>
        <strain evidence="5">DSM 23413</strain>
    </source>
</reference>
<evidence type="ECO:0000313" key="5">
    <source>
        <dbReference type="Proteomes" id="UP000236742"/>
    </source>
</evidence>
<dbReference type="GO" id="GO:0016491">
    <property type="term" value="F:oxidoreductase activity"/>
    <property type="evidence" value="ECO:0007669"/>
    <property type="project" value="UniProtKB-KW"/>
</dbReference>
<evidence type="ECO:0000313" key="4">
    <source>
        <dbReference type="EMBL" id="SEF74153.1"/>
    </source>
</evidence>
<organism evidence="4 5">
    <name type="scientific">Jhaorihella thermophila</name>
    <dbReference type="NCBI Taxonomy" id="488547"/>
    <lineage>
        <taxon>Bacteria</taxon>
        <taxon>Pseudomonadati</taxon>
        <taxon>Pseudomonadota</taxon>
        <taxon>Alphaproteobacteria</taxon>
        <taxon>Rhodobacterales</taxon>
        <taxon>Paracoccaceae</taxon>
        <taxon>Jhaorihella</taxon>
    </lineage>
</organism>
<dbReference type="PANTHER" id="PTHR43656:SF2">
    <property type="entry name" value="BINDING OXIDOREDUCTASE, PUTATIVE (AFU_ORTHOLOGUE AFUA_2G08260)-RELATED"/>
    <property type="match status" value="1"/>
</dbReference>
<keyword evidence="1" id="KW-0285">Flavoprotein</keyword>
<evidence type="ECO:0000256" key="2">
    <source>
        <dbReference type="ARBA" id="ARBA00023002"/>
    </source>
</evidence>
<dbReference type="OrthoDB" id="9784632at2"/>
<evidence type="ECO:0000256" key="1">
    <source>
        <dbReference type="ARBA" id="ARBA00022630"/>
    </source>
</evidence>
<dbReference type="PANTHER" id="PTHR43656">
    <property type="entry name" value="BINDING OXIDOREDUCTASE, PUTATIVE (AFU_ORTHOLOGUE AFUA_2G08260)-RELATED"/>
    <property type="match status" value="1"/>
</dbReference>
<dbReference type="SUPFAM" id="SSF51395">
    <property type="entry name" value="FMN-linked oxidoreductases"/>
    <property type="match status" value="1"/>
</dbReference>
<dbReference type="RefSeq" id="WP_104007285.1">
    <property type="nucleotide sequence ID" value="NZ_FNVD01000004.1"/>
</dbReference>
<proteinExistence type="predicted"/>
<dbReference type="InterPro" id="IPR001155">
    <property type="entry name" value="OxRdtase_FMN_N"/>
</dbReference>
<keyword evidence="5" id="KW-1185">Reference proteome</keyword>
<dbReference type="InterPro" id="IPR051799">
    <property type="entry name" value="NADH_flavin_oxidoreductase"/>
</dbReference>
<accession>A0A1H5UGI0</accession>
<sequence length="398" mass="42023">MSPTSALFTPLDLPNGAHLKKRIVKAAMSDSLGDGRGNPTRAQMRLYERWALGGVAAAIIGEVQGDPRFAERPGNLVLHDGSDVVAFRALARAGAVGGARLWLQLGHAGALTPPAIGSPKGPSALNLPGLRAGELTLDEIRALPDHFARTARRAEALGFGGVEIHAAHGFLLSQFLSPLFNRRGDAYGGGIGNRMRLLLEVTEAVRAAVAPGFTVAVKLNATDQLDGGLQPEEALEVVREIGMRGVDLIDISGGTYFPGAASSSDRATSGPYFLDFARAARRLTSVPLMATGGFKQRREAEEAVASGNVDAVGLARALVLDPDIATTWQNGGPDPRFPRFDASPPSGVTAWFTMQLARIADGRGLDPDLDVIAALEAYEARDAAREGVWNARLSRRNA</sequence>
<gene>
    <name evidence="4" type="ORF">SAMN05421751_10449</name>
</gene>
<dbReference type="GO" id="GO:0010181">
    <property type="term" value="F:FMN binding"/>
    <property type="evidence" value="ECO:0007669"/>
    <property type="project" value="InterPro"/>
</dbReference>
<dbReference type="Gene3D" id="3.20.20.70">
    <property type="entry name" value="Aldolase class I"/>
    <property type="match status" value="1"/>
</dbReference>
<evidence type="ECO:0000259" key="3">
    <source>
        <dbReference type="Pfam" id="PF00724"/>
    </source>
</evidence>
<protein>
    <submittedName>
        <fullName evidence="4">2,4-dienoyl-CoA reductase</fullName>
    </submittedName>
</protein>
<dbReference type="Pfam" id="PF00724">
    <property type="entry name" value="Oxidored_FMN"/>
    <property type="match status" value="1"/>
</dbReference>
<dbReference type="EMBL" id="FNVD01000004">
    <property type="protein sequence ID" value="SEF74153.1"/>
    <property type="molecule type" value="Genomic_DNA"/>
</dbReference>
<dbReference type="InterPro" id="IPR013785">
    <property type="entry name" value="Aldolase_TIM"/>
</dbReference>
<dbReference type="Proteomes" id="UP000236742">
    <property type="component" value="Unassembled WGS sequence"/>
</dbReference>